<evidence type="ECO:0000313" key="2">
    <source>
        <dbReference type="EMBL" id="KAK1266005.1"/>
    </source>
</evidence>
<organism evidence="2 3">
    <name type="scientific">Acorus gramineus</name>
    <name type="common">Dwarf sweet flag</name>
    <dbReference type="NCBI Taxonomy" id="55184"/>
    <lineage>
        <taxon>Eukaryota</taxon>
        <taxon>Viridiplantae</taxon>
        <taxon>Streptophyta</taxon>
        <taxon>Embryophyta</taxon>
        <taxon>Tracheophyta</taxon>
        <taxon>Spermatophyta</taxon>
        <taxon>Magnoliopsida</taxon>
        <taxon>Liliopsida</taxon>
        <taxon>Acoraceae</taxon>
        <taxon>Acorus</taxon>
    </lineage>
</organism>
<name>A0AAV9APZ6_ACOGR</name>
<dbReference type="InterPro" id="IPR035810">
    <property type="entry name" value="PEBP_euk"/>
</dbReference>
<dbReference type="CDD" id="cd00866">
    <property type="entry name" value="PEBP_euk"/>
    <property type="match status" value="1"/>
</dbReference>
<dbReference type="SUPFAM" id="SSF49777">
    <property type="entry name" value="PEBP-like"/>
    <property type="match status" value="1"/>
</dbReference>
<gene>
    <name evidence="2" type="ORF">QJS04_geneDACA000723</name>
</gene>
<dbReference type="PROSITE" id="PS01220">
    <property type="entry name" value="PBP"/>
    <property type="match status" value="1"/>
</dbReference>
<reference evidence="2" key="2">
    <citation type="submission" date="2023-06" db="EMBL/GenBank/DDBJ databases">
        <authorList>
            <person name="Ma L."/>
            <person name="Liu K.-W."/>
            <person name="Li Z."/>
            <person name="Hsiao Y.-Y."/>
            <person name="Qi Y."/>
            <person name="Fu T."/>
            <person name="Tang G."/>
            <person name="Zhang D."/>
            <person name="Sun W.-H."/>
            <person name="Liu D.-K."/>
            <person name="Li Y."/>
            <person name="Chen G.-Z."/>
            <person name="Liu X.-D."/>
            <person name="Liao X.-Y."/>
            <person name="Jiang Y.-T."/>
            <person name="Yu X."/>
            <person name="Hao Y."/>
            <person name="Huang J."/>
            <person name="Zhao X.-W."/>
            <person name="Ke S."/>
            <person name="Chen Y.-Y."/>
            <person name="Wu W.-L."/>
            <person name="Hsu J.-L."/>
            <person name="Lin Y.-F."/>
            <person name="Huang M.-D."/>
            <person name="Li C.-Y."/>
            <person name="Huang L."/>
            <person name="Wang Z.-W."/>
            <person name="Zhao X."/>
            <person name="Zhong W.-Y."/>
            <person name="Peng D.-H."/>
            <person name="Ahmad S."/>
            <person name="Lan S."/>
            <person name="Zhang J.-S."/>
            <person name="Tsai W.-C."/>
            <person name="Van De Peer Y."/>
            <person name="Liu Z.-J."/>
        </authorList>
    </citation>
    <scope>NUCLEOTIDE SEQUENCE</scope>
    <source>
        <strain evidence="2">SCP</strain>
        <tissue evidence="2">Leaves</tissue>
    </source>
</reference>
<evidence type="ECO:0000313" key="3">
    <source>
        <dbReference type="Proteomes" id="UP001179952"/>
    </source>
</evidence>
<proteinExistence type="inferred from homology"/>
<dbReference type="AlphaFoldDB" id="A0AAV9APZ6"/>
<dbReference type="PANTHER" id="PTHR11362">
    <property type="entry name" value="PHOSPHATIDYLETHANOLAMINE-BINDING PROTEIN"/>
    <property type="match status" value="1"/>
</dbReference>
<dbReference type="PANTHER" id="PTHR11362:SF13">
    <property type="entry name" value="PROTEIN TERMINAL FLOWER 1"/>
    <property type="match status" value="1"/>
</dbReference>
<dbReference type="Gene3D" id="3.90.280.10">
    <property type="entry name" value="PEBP-like"/>
    <property type="match status" value="1"/>
</dbReference>
<evidence type="ECO:0000256" key="1">
    <source>
        <dbReference type="ARBA" id="ARBA00007091"/>
    </source>
</evidence>
<accession>A0AAV9APZ6</accession>
<dbReference type="FunFam" id="3.90.280.10:FF:000001">
    <property type="entry name" value="Terminal flower 1"/>
    <property type="match status" value="1"/>
</dbReference>
<comment type="similarity">
    <text evidence="1">Belongs to the phosphatidylethanolamine-binding protein family.</text>
</comment>
<reference evidence="2" key="1">
    <citation type="journal article" date="2023" name="Nat. Commun.">
        <title>Diploid and tetraploid genomes of Acorus and the evolution of monocots.</title>
        <authorList>
            <person name="Ma L."/>
            <person name="Liu K.W."/>
            <person name="Li Z."/>
            <person name="Hsiao Y.Y."/>
            <person name="Qi Y."/>
            <person name="Fu T."/>
            <person name="Tang G.D."/>
            <person name="Zhang D."/>
            <person name="Sun W.H."/>
            <person name="Liu D.K."/>
            <person name="Li Y."/>
            <person name="Chen G.Z."/>
            <person name="Liu X.D."/>
            <person name="Liao X.Y."/>
            <person name="Jiang Y.T."/>
            <person name="Yu X."/>
            <person name="Hao Y."/>
            <person name="Huang J."/>
            <person name="Zhao X.W."/>
            <person name="Ke S."/>
            <person name="Chen Y.Y."/>
            <person name="Wu W.L."/>
            <person name="Hsu J.L."/>
            <person name="Lin Y.F."/>
            <person name="Huang M.D."/>
            <person name="Li C.Y."/>
            <person name="Huang L."/>
            <person name="Wang Z.W."/>
            <person name="Zhao X."/>
            <person name="Zhong W.Y."/>
            <person name="Peng D.H."/>
            <person name="Ahmad S."/>
            <person name="Lan S."/>
            <person name="Zhang J.S."/>
            <person name="Tsai W.C."/>
            <person name="Van de Peer Y."/>
            <person name="Liu Z.J."/>
        </authorList>
    </citation>
    <scope>NUCLEOTIDE SEQUENCE</scope>
    <source>
        <strain evidence="2">SCP</strain>
    </source>
</reference>
<protein>
    <submittedName>
        <fullName evidence="2">CEN-like protein 2</fullName>
    </submittedName>
</protein>
<comment type="caution">
    <text evidence="2">The sequence shown here is derived from an EMBL/GenBank/DDBJ whole genome shotgun (WGS) entry which is preliminary data.</text>
</comment>
<dbReference type="EMBL" id="JAUJYN010000007">
    <property type="protein sequence ID" value="KAK1266005.1"/>
    <property type="molecule type" value="Genomic_DNA"/>
</dbReference>
<dbReference type="InterPro" id="IPR008914">
    <property type="entry name" value="PEBP"/>
</dbReference>
<sequence length="178" mass="20242">MGRVREPLVVGRVIGEVLDSFTPTQTMEVTYQSNNLVFNGRELLPSTVSSKPKVTVHGGELRSSFTLVMIDPDSPGPSDPYLREHLHWMVTDIPGATDASFGREVMQYEVPNPSTGIHRFVFALFRQKSRQAVVMPPTLRDRFNTRRFTSDNDLGLPVAAVYFNCQRENACRRRRTYH</sequence>
<dbReference type="Proteomes" id="UP001179952">
    <property type="component" value="Unassembled WGS sequence"/>
</dbReference>
<dbReference type="Pfam" id="PF01161">
    <property type="entry name" value="PBP"/>
    <property type="match status" value="1"/>
</dbReference>
<dbReference type="InterPro" id="IPR001858">
    <property type="entry name" value="Phosphatidylethanolamine-bd_CS"/>
</dbReference>
<keyword evidence="3" id="KW-1185">Reference proteome</keyword>
<dbReference type="InterPro" id="IPR036610">
    <property type="entry name" value="PEBP-like_sf"/>
</dbReference>